<evidence type="ECO:0000256" key="1">
    <source>
        <dbReference type="SAM" id="MobiDB-lite"/>
    </source>
</evidence>
<dbReference type="RefSeq" id="XP_009219140.1">
    <property type="nucleotide sequence ID" value="XM_009220876.1"/>
</dbReference>
<reference evidence="3" key="4">
    <citation type="journal article" date="2015" name="G3 (Bethesda)">
        <title>Genome sequences of three phytopathogenic species of the Magnaporthaceae family of fungi.</title>
        <authorList>
            <person name="Okagaki L.H."/>
            <person name="Nunes C.C."/>
            <person name="Sailsbery J."/>
            <person name="Clay B."/>
            <person name="Brown D."/>
            <person name="John T."/>
            <person name="Oh Y."/>
            <person name="Young N."/>
            <person name="Fitzgerald M."/>
            <person name="Haas B.J."/>
            <person name="Zeng Q."/>
            <person name="Young S."/>
            <person name="Adiconis X."/>
            <person name="Fan L."/>
            <person name="Levin J.Z."/>
            <person name="Mitchell T.K."/>
            <person name="Okubara P.A."/>
            <person name="Farman M.L."/>
            <person name="Kohn L.M."/>
            <person name="Birren B."/>
            <person name="Ma L.-J."/>
            <person name="Dean R.A."/>
        </authorList>
    </citation>
    <scope>NUCLEOTIDE SEQUENCE</scope>
    <source>
        <strain evidence="3">R3-111a-1</strain>
    </source>
</reference>
<dbReference type="EnsemblFungi" id="EJT77995">
    <property type="protein sequence ID" value="EJT77995"/>
    <property type="gene ID" value="GGTG_03098"/>
</dbReference>
<proteinExistence type="predicted"/>
<organism evidence="2">
    <name type="scientific">Gaeumannomyces tritici (strain R3-111a-1)</name>
    <name type="common">Wheat and barley take-all root rot fungus</name>
    <name type="synonym">Gaeumannomyces graminis var. tritici</name>
    <dbReference type="NCBI Taxonomy" id="644352"/>
    <lineage>
        <taxon>Eukaryota</taxon>
        <taxon>Fungi</taxon>
        <taxon>Dikarya</taxon>
        <taxon>Ascomycota</taxon>
        <taxon>Pezizomycotina</taxon>
        <taxon>Sordariomycetes</taxon>
        <taxon>Sordariomycetidae</taxon>
        <taxon>Magnaporthales</taxon>
        <taxon>Magnaporthaceae</taxon>
        <taxon>Gaeumannomyces</taxon>
    </lineage>
</organism>
<dbReference type="HOGENOM" id="CLU_2399798_0_0_1"/>
<dbReference type="VEuPathDB" id="FungiDB:GGTG_03098"/>
<keyword evidence="4" id="KW-1185">Reference proteome</keyword>
<dbReference type="Proteomes" id="UP000006039">
    <property type="component" value="Unassembled WGS sequence"/>
</dbReference>
<dbReference type="AlphaFoldDB" id="J3NP92"/>
<feature type="region of interest" description="Disordered" evidence="1">
    <location>
        <begin position="67"/>
        <end position="93"/>
    </location>
</feature>
<evidence type="ECO:0000313" key="3">
    <source>
        <dbReference type="EnsemblFungi" id="EJT77995"/>
    </source>
</evidence>
<protein>
    <submittedName>
        <fullName evidence="2 3">Uncharacterized protein</fullName>
    </submittedName>
</protein>
<evidence type="ECO:0000313" key="2">
    <source>
        <dbReference type="EMBL" id="EJT77995.1"/>
    </source>
</evidence>
<name>J3NP92_GAET3</name>
<reference evidence="3" key="5">
    <citation type="submission" date="2018-04" db="UniProtKB">
        <authorList>
            <consortium name="EnsemblFungi"/>
        </authorList>
    </citation>
    <scope>IDENTIFICATION</scope>
    <source>
        <strain evidence="3">R3-111a-1</strain>
    </source>
</reference>
<dbReference type="GeneID" id="20343556"/>
<reference evidence="2" key="2">
    <citation type="submission" date="2010-07" db="EMBL/GenBank/DDBJ databases">
        <authorList>
            <consortium name="The Broad Institute Genome Sequencing Platform"/>
            <consortium name="Broad Institute Genome Sequencing Center for Infectious Disease"/>
            <person name="Ma L.-J."/>
            <person name="Dead R."/>
            <person name="Young S."/>
            <person name="Zeng Q."/>
            <person name="Koehrsen M."/>
            <person name="Alvarado L."/>
            <person name="Berlin A."/>
            <person name="Chapman S.B."/>
            <person name="Chen Z."/>
            <person name="Freedman E."/>
            <person name="Gellesch M."/>
            <person name="Goldberg J."/>
            <person name="Griggs A."/>
            <person name="Gujja S."/>
            <person name="Heilman E.R."/>
            <person name="Heiman D."/>
            <person name="Hepburn T."/>
            <person name="Howarth C."/>
            <person name="Jen D."/>
            <person name="Larson L."/>
            <person name="Mehta T."/>
            <person name="Neiman D."/>
            <person name="Pearson M."/>
            <person name="Roberts A."/>
            <person name="Saif S."/>
            <person name="Shea T."/>
            <person name="Shenoy N."/>
            <person name="Sisk P."/>
            <person name="Stolte C."/>
            <person name="Sykes S."/>
            <person name="Walk T."/>
            <person name="White J."/>
            <person name="Yandava C."/>
            <person name="Haas B."/>
            <person name="Nusbaum C."/>
            <person name="Birren B."/>
        </authorList>
    </citation>
    <scope>NUCLEOTIDE SEQUENCE</scope>
    <source>
        <strain evidence="2">R3-111a-1</strain>
    </source>
</reference>
<feature type="compositionally biased region" description="Pro residues" evidence="1">
    <location>
        <begin position="83"/>
        <end position="93"/>
    </location>
</feature>
<reference evidence="2" key="3">
    <citation type="submission" date="2010-09" db="EMBL/GenBank/DDBJ databases">
        <title>Annotation of Gaeumannomyces graminis var. tritici R3-111a-1.</title>
        <authorList>
            <consortium name="The Broad Institute Genome Sequencing Platform"/>
            <person name="Ma L.-J."/>
            <person name="Dead R."/>
            <person name="Young S.K."/>
            <person name="Zeng Q."/>
            <person name="Gargeya S."/>
            <person name="Fitzgerald M."/>
            <person name="Haas B."/>
            <person name="Abouelleil A."/>
            <person name="Alvarado L."/>
            <person name="Arachchi H.M."/>
            <person name="Berlin A."/>
            <person name="Brown A."/>
            <person name="Chapman S.B."/>
            <person name="Chen Z."/>
            <person name="Dunbar C."/>
            <person name="Freedman E."/>
            <person name="Gearin G."/>
            <person name="Gellesch M."/>
            <person name="Goldberg J."/>
            <person name="Griggs A."/>
            <person name="Gujja S."/>
            <person name="Heiman D."/>
            <person name="Howarth C."/>
            <person name="Larson L."/>
            <person name="Lui A."/>
            <person name="MacDonald P.J.P."/>
            <person name="Mehta T."/>
            <person name="Montmayeur A."/>
            <person name="Murphy C."/>
            <person name="Neiman D."/>
            <person name="Pearson M."/>
            <person name="Priest M."/>
            <person name="Roberts A."/>
            <person name="Saif S."/>
            <person name="Shea T."/>
            <person name="Shenoy N."/>
            <person name="Sisk P."/>
            <person name="Stolte C."/>
            <person name="Sykes S."/>
            <person name="Yandava C."/>
            <person name="Wortman J."/>
            <person name="Nusbaum C."/>
            <person name="Birren B."/>
        </authorList>
    </citation>
    <scope>NUCLEOTIDE SEQUENCE</scope>
    <source>
        <strain evidence="2">R3-111a-1</strain>
    </source>
</reference>
<sequence length="93" mass="9636">MGHRIWQSFHGPALLPYEAFATPSPGSEAPVMPLCVTFPPVLCVVRVAGATIGTTRALQFRRAAGSTGMAAVAETGNPGPDSVVPPVPPEDRV</sequence>
<gene>
    <name evidence="3" type="primary">20343556</name>
    <name evidence="2" type="ORF">GGTG_03098</name>
</gene>
<dbReference type="EMBL" id="GL385396">
    <property type="protein sequence ID" value="EJT77995.1"/>
    <property type="molecule type" value="Genomic_DNA"/>
</dbReference>
<accession>J3NP92</accession>
<reference evidence="4" key="1">
    <citation type="submission" date="2010-07" db="EMBL/GenBank/DDBJ databases">
        <title>The genome sequence of Gaeumannomyces graminis var. tritici strain R3-111a-1.</title>
        <authorList>
            <consortium name="The Broad Institute Genome Sequencing Platform"/>
            <person name="Ma L.-J."/>
            <person name="Dead R."/>
            <person name="Young S."/>
            <person name="Zeng Q."/>
            <person name="Koehrsen M."/>
            <person name="Alvarado L."/>
            <person name="Berlin A."/>
            <person name="Chapman S.B."/>
            <person name="Chen Z."/>
            <person name="Freedman E."/>
            <person name="Gellesch M."/>
            <person name="Goldberg J."/>
            <person name="Griggs A."/>
            <person name="Gujja S."/>
            <person name="Heilman E.R."/>
            <person name="Heiman D."/>
            <person name="Hepburn T."/>
            <person name="Howarth C."/>
            <person name="Jen D."/>
            <person name="Larson L."/>
            <person name="Mehta T."/>
            <person name="Neiman D."/>
            <person name="Pearson M."/>
            <person name="Roberts A."/>
            <person name="Saif S."/>
            <person name="Shea T."/>
            <person name="Shenoy N."/>
            <person name="Sisk P."/>
            <person name="Stolte C."/>
            <person name="Sykes S."/>
            <person name="Walk T."/>
            <person name="White J."/>
            <person name="Yandava C."/>
            <person name="Haas B."/>
            <person name="Nusbaum C."/>
            <person name="Birren B."/>
        </authorList>
    </citation>
    <scope>NUCLEOTIDE SEQUENCE [LARGE SCALE GENOMIC DNA]</scope>
    <source>
        <strain evidence="4">R3-111a-1</strain>
    </source>
</reference>
<evidence type="ECO:0000313" key="4">
    <source>
        <dbReference type="Proteomes" id="UP000006039"/>
    </source>
</evidence>